<dbReference type="GO" id="GO:0005506">
    <property type="term" value="F:iron ion binding"/>
    <property type="evidence" value="ECO:0007669"/>
    <property type="project" value="InterPro"/>
</dbReference>
<evidence type="ECO:0000256" key="2">
    <source>
        <dbReference type="ARBA" id="ARBA00022617"/>
    </source>
</evidence>
<dbReference type="GO" id="GO:0022900">
    <property type="term" value="P:electron transport chain"/>
    <property type="evidence" value="ECO:0007669"/>
    <property type="project" value="InterPro"/>
</dbReference>
<dbReference type="SUPFAM" id="SSF47175">
    <property type="entry name" value="Cytochromes"/>
    <property type="match status" value="1"/>
</dbReference>
<dbReference type="InterPro" id="IPR012127">
    <property type="entry name" value="Cyt_c_prime"/>
</dbReference>
<evidence type="ECO:0000256" key="8">
    <source>
        <dbReference type="SAM" id="SignalP"/>
    </source>
</evidence>
<evidence type="ECO:0000256" key="3">
    <source>
        <dbReference type="ARBA" id="ARBA00022723"/>
    </source>
</evidence>
<dbReference type="Pfam" id="PF01322">
    <property type="entry name" value="Cytochrom_C_2"/>
    <property type="match status" value="1"/>
</dbReference>
<evidence type="ECO:0000256" key="7">
    <source>
        <dbReference type="PIRSR" id="PIRSR000027-2"/>
    </source>
</evidence>
<dbReference type="InterPro" id="IPR010980">
    <property type="entry name" value="Cyt_c/b562"/>
</dbReference>
<dbReference type="GO" id="GO:0042597">
    <property type="term" value="C:periplasmic space"/>
    <property type="evidence" value="ECO:0007669"/>
    <property type="project" value="InterPro"/>
</dbReference>
<feature type="binding site" description="axial binding residue" evidence="6">
    <location>
        <position position="147"/>
    </location>
    <ligand>
        <name>heme c</name>
        <dbReference type="ChEBI" id="CHEBI:61717"/>
    </ligand>
    <ligandPart>
        <name>Fe</name>
        <dbReference type="ChEBI" id="CHEBI:18248"/>
    </ligandPart>
</feature>
<dbReference type="Gene3D" id="1.20.120.10">
    <property type="entry name" value="Cytochrome c/b562"/>
    <property type="match status" value="1"/>
</dbReference>
<dbReference type="PROSITE" id="PS51009">
    <property type="entry name" value="CYTCII"/>
    <property type="match status" value="1"/>
</dbReference>
<dbReference type="InterPro" id="IPR002321">
    <property type="entry name" value="Cyt_c_II"/>
</dbReference>
<dbReference type="GO" id="GO:0020037">
    <property type="term" value="F:heme binding"/>
    <property type="evidence" value="ECO:0007669"/>
    <property type="project" value="InterPro"/>
</dbReference>
<evidence type="ECO:0000256" key="4">
    <source>
        <dbReference type="ARBA" id="ARBA00022982"/>
    </source>
</evidence>
<evidence type="ECO:0000256" key="1">
    <source>
        <dbReference type="ARBA" id="ARBA00022448"/>
    </source>
</evidence>
<comment type="PTM">
    <text evidence="7">Binds 1 heme group per subunit.</text>
</comment>
<dbReference type="GO" id="GO:0009055">
    <property type="term" value="F:electron transfer activity"/>
    <property type="evidence" value="ECO:0007669"/>
    <property type="project" value="InterPro"/>
</dbReference>
<dbReference type="EMBL" id="AP014633">
    <property type="protein sequence ID" value="BAP57407.1"/>
    <property type="molecule type" value="Genomic_DNA"/>
</dbReference>
<proteinExistence type="predicted"/>
<keyword evidence="2 7" id="KW-0349">Heme</keyword>
<name>A0A090AN01_9GAMM</name>
<gene>
    <name evidence="9" type="ORF">THII_3110</name>
</gene>
<feature type="binding site" description="covalent" evidence="7">
    <location>
        <position position="143"/>
    </location>
    <ligand>
        <name>heme c</name>
        <dbReference type="ChEBI" id="CHEBI:61717"/>
    </ligand>
</feature>
<evidence type="ECO:0000313" key="10">
    <source>
        <dbReference type="Proteomes" id="UP000031623"/>
    </source>
</evidence>
<dbReference type="KEGG" id="tig:THII_3110"/>
<evidence type="ECO:0000313" key="9">
    <source>
        <dbReference type="EMBL" id="BAP57407.1"/>
    </source>
</evidence>
<organism evidence="9 10">
    <name type="scientific">Thioploca ingrica</name>
    <dbReference type="NCBI Taxonomy" id="40754"/>
    <lineage>
        <taxon>Bacteria</taxon>
        <taxon>Pseudomonadati</taxon>
        <taxon>Pseudomonadota</taxon>
        <taxon>Gammaproteobacteria</taxon>
        <taxon>Thiotrichales</taxon>
        <taxon>Thiotrichaceae</taxon>
        <taxon>Thioploca</taxon>
    </lineage>
</organism>
<dbReference type="PIRSF" id="PIRSF000027">
    <property type="entry name" value="Cytc_c_prime"/>
    <property type="match status" value="1"/>
</dbReference>
<keyword evidence="3 6" id="KW-0479">Metal-binding</keyword>
<keyword evidence="10" id="KW-1185">Reference proteome</keyword>
<keyword evidence="4" id="KW-0249">Electron transport</keyword>
<dbReference type="Proteomes" id="UP000031623">
    <property type="component" value="Chromosome"/>
</dbReference>
<evidence type="ECO:0000256" key="6">
    <source>
        <dbReference type="PIRSR" id="PIRSR000027-1"/>
    </source>
</evidence>
<dbReference type="HOGENOM" id="CLU_106713_4_0_6"/>
<protein>
    <submittedName>
        <fullName evidence="9">Cytochrome c</fullName>
    </submittedName>
</protein>
<reference evidence="9 10" key="1">
    <citation type="journal article" date="2014" name="ISME J.">
        <title>Ecophysiology of Thioploca ingrica as revealed by the complete genome sequence supplemented with proteomic evidence.</title>
        <authorList>
            <person name="Kojima H."/>
            <person name="Ogura Y."/>
            <person name="Yamamoto N."/>
            <person name="Togashi T."/>
            <person name="Mori H."/>
            <person name="Watanabe T."/>
            <person name="Nemoto F."/>
            <person name="Kurokawa K."/>
            <person name="Hayashi T."/>
            <person name="Fukui M."/>
        </authorList>
    </citation>
    <scope>NUCLEOTIDE SEQUENCE [LARGE SCALE GENOMIC DNA]</scope>
</reference>
<keyword evidence="8" id="KW-0732">Signal</keyword>
<keyword evidence="1" id="KW-0813">Transport</keyword>
<sequence length="154" mass="17022">MLKHPIIKVVLSCLLVATLSIVWAETPTNDTIKNREKFMKDMGKHMKAIKKILDGKVDAAEMSTHVNGMETLTKRLSNDLKNLFPVGSDMGETDAKPVIWKKWDEFAKIAQSASDKGAVLAKVNAAGGKATIETAYKDLGDVCKTCHKDYRTEK</sequence>
<evidence type="ECO:0000256" key="5">
    <source>
        <dbReference type="ARBA" id="ARBA00023004"/>
    </source>
</evidence>
<feature type="signal peptide" evidence="8">
    <location>
        <begin position="1"/>
        <end position="24"/>
    </location>
</feature>
<feature type="binding site" description="covalent" evidence="7">
    <location>
        <position position="146"/>
    </location>
    <ligand>
        <name>heme c</name>
        <dbReference type="ChEBI" id="CHEBI:61717"/>
    </ligand>
</feature>
<dbReference type="OrthoDB" id="5520910at2"/>
<dbReference type="STRING" id="40754.THII_3110"/>
<dbReference type="AlphaFoldDB" id="A0A090AN01"/>
<accession>A0A090AN01</accession>
<feature type="chain" id="PRO_5001852901" evidence="8">
    <location>
        <begin position="25"/>
        <end position="154"/>
    </location>
</feature>
<keyword evidence="5 6" id="KW-0408">Iron</keyword>